<evidence type="ECO:0000313" key="9">
    <source>
        <dbReference type="EMBL" id="AMD93423.1"/>
    </source>
</evidence>
<feature type="transmembrane region" description="Helical" evidence="8">
    <location>
        <begin position="157"/>
        <end position="175"/>
    </location>
</feature>
<comment type="similarity">
    <text evidence="2">Belongs to the autoinducer-2 exporter (AI-2E) (TC 2.A.86) family.</text>
</comment>
<name>A0A109WBQ7_9BACT</name>
<evidence type="ECO:0000256" key="6">
    <source>
        <dbReference type="ARBA" id="ARBA00022989"/>
    </source>
</evidence>
<comment type="subcellular location">
    <subcellularLocation>
        <location evidence="1">Cell membrane</location>
        <topology evidence="1">Multi-pass membrane protein</topology>
    </subcellularLocation>
</comment>
<dbReference type="AlphaFoldDB" id="A0A109WBQ7"/>
<evidence type="ECO:0000313" key="10">
    <source>
        <dbReference type="Proteomes" id="UP000063964"/>
    </source>
</evidence>
<feature type="transmembrane region" description="Helical" evidence="8">
    <location>
        <begin position="215"/>
        <end position="234"/>
    </location>
</feature>
<keyword evidence="5 8" id="KW-0812">Transmembrane</keyword>
<dbReference type="GO" id="GO:0005886">
    <property type="term" value="C:plasma membrane"/>
    <property type="evidence" value="ECO:0007669"/>
    <property type="project" value="UniProtKB-SubCell"/>
</dbReference>
<evidence type="ECO:0000256" key="5">
    <source>
        <dbReference type="ARBA" id="ARBA00022692"/>
    </source>
</evidence>
<dbReference type="RefSeq" id="WP_066606904.1">
    <property type="nucleotide sequence ID" value="NZ_CP014230.1"/>
</dbReference>
<keyword evidence="10" id="KW-1185">Reference proteome</keyword>
<dbReference type="KEGG" id="doa:AXF15_10160"/>
<dbReference type="STRING" id="888061.AXF15_10160"/>
<feature type="transmembrane region" description="Helical" evidence="8">
    <location>
        <begin position="67"/>
        <end position="92"/>
    </location>
</feature>
<feature type="transmembrane region" description="Helical" evidence="8">
    <location>
        <begin position="37"/>
        <end position="55"/>
    </location>
</feature>
<dbReference type="InterPro" id="IPR002549">
    <property type="entry name" value="AI-2E-like"/>
</dbReference>
<dbReference type="PANTHER" id="PTHR21716:SF53">
    <property type="entry name" value="PERMEASE PERM-RELATED"/>
    <property type="match status" value="1"/>
</dbReference>
<dbReference type="Proteomes" id="UP000063964">
    <property type="component" value="Chromosome"/>
</dbReference>
<feature type="transmembrane region" description="Helical" evidence="8">
    <location>
        <begin position="311"/>
        <end position="340"/>
    </location>
</feature>
<accession>A0A109WBQ7</accession>
<keyword evidence="7 8" id="KW-0472">Membrane</keyword>
<evidence type="ECO:0000256" key="4">
    <source>
        <dbReference type="ARBA" id="ARBA00022475"/>
    </source>
</evidence>
<feature type="transmembrane region" description="Helical" evidence="8">
    <location>
        <begin position="280"/>
        <end position="299"/>
    </location>
</feature>
<keyword evidence="3" id="KW-0813">Transport</keyword>
<keyword evidence="4" id="KW-1003">Cell membrane</keyword>
<dbReference type="Pfam" id="PF01594">
    <property type="entry name" value="AI-2E_transport"/>
    <property type="match status" value="1"/>
</dbReference>
<keyword evidence="6 8" id="KW-1133">Transmembrane helix</keyword>
<reference evidence="10" key="1">
    <citation type="submission" date="2016-02" db="EMBL/GenBank/DDBJ databases">
        <authorList>
            <person name="Holder M.E."/>
            <person name="Ajami N.J."/>
            <person name="Petrosino J.F."/>
        </authorList>
    </citation>
    <scope>NUCLEOTIDE SEQUENCE [LARGE SCALE GENOMIC DNA]</scope>
    <source>
        <strain evidence="10">DSM 12838</strain>
    </source>
</reference>
<evidence type="ECO:0000256" key="8">
    <source>
        <dbReference type="SAM" id="Phobius"/>
    </source>
</evidence>
<gene>
    <name evidence="9" type="ORF">AXF15_10160</name>
</gene>
<proteinExistence type="inferred from homology"/>
<evidence type="ECO:0000256" key="7">
    <source>
        <dbReference type="ARBA" id="ARBA00023136"/>
    </source>
</evidence>
<evidence type="ECO:0000256" key="1">
    <source>
        <dbReference type="ARBA" id="ARBA00004651"/>
    </source>
</evidence>
<evidence type="ECO:0000256" key="2">
    <source>
        <dbReference type="ARBA" id="ARBA00009773"/>
    </source>
</evidence>
<feature type="transmembrane region" description="Helical" evidence="8">
    <location>
        <begin position="240"/>
        <end position="268"/>
    </location>
</feature>
<sequence length="358" mass="39969">MEMMIQWLRSILADKQMVILLLVLGIGAAIVLSIGDLLAPVIASVVIAFLLEGLIRHLERFGCPRRTAIILVFGLFMLFLAFLLIALVPLLITQISELTENIPRIIARAQTALQGIPKKFPLLTETHINSILDGLTPQLSLYGKQILSFSLSSVRSVFSFLVYLVLMPIMVFFFLKDKEQILKWIADFLPHDHSLTRRVWAEVEKQAGNYVRGRVWEILIVWLATYACFLITGLEYAMLLSLIVGLSVIIPYIGAVVVTVPVVIIAYIQWGFGPEFTWAMVAYLVVQLLDANLLVPLLLSGAVNLHPLASIMGILVFGGIWGFWGVFFAIPLASLVQAVLQAWQSRRWRGISEDLTSV</sequence>
<dbReference type="PANTHER" id="PTHR21716">
    <property type="entry name" value="TRANSMEMBRANE PROTEIN"/>
    <property type="match status" value="1"/>
</dbReference>
<protein>
    <submittedName>
        <fullName evidence="9">Permease</fullName>
    </submittedName>
</protein>
<evidence type="ECO:0000256" key="3">
    <source>
        <dbReference type="ARBA" id="ARBA00022448"/>
    </source>
</evidence>
<dbReference type="GO" id="GO:0055085">
    <property type="term" value="P:transmembrane transport"/>
    <property type="evidence" value="ECO:0007669"/>
    <property type="project" value="TreeGrafter"/>
</dbReference>
<dbReference type="OrthoDB" id="5416941at2"/>
<dbReference type="EMBL" id="CP014230">
    <property type="protein sequence ID" value="AMD93423.1"/>
    <property type="molecule type" value="Genomic_DNA"/>
</dbReference>
<feature type="transmembrane region" description="Helical" evidence="8">
    <location>
        <begin position="12"/>
        <end position="31"/>
    </location>
</feature>
<organism evidence="9 10">
    <name type="scientific">Desulfomicrobium orale DSM 12838</name>
    <dbReference type="NCBI Taxonomy" id="888061"/>
    <lineage>
        <taxon>Bacteria</taxon>
        <taxon>Pseudomonadati</taxon>
        <taxon>Thermodesulfobacteriota</taxon>
        <taxon>Desulfovibrionia</taxon>
        <taxon>Desulfovibrionales</taxon>
        <taxon>Desulfomicrobiaceae</taxon>
        <taxon>Desulfomicrobium</taxon>
    </lineage>
</organism>